<evidence type="ECO:0000313" key="2">
    <source>
        <dbReference type="Proteomes" id="UP000655759"/>
    </source>
</evidence>
<dbReference type="Proteomes" id="UP000655759">
    <property type="component" value="Unassembled WGS sequence"/>
</dbReference>
<name>A0A812F587_9ARCH</name>
<gene>
    <name evidence="1" type="ORF">NUZ5A_50823</name>
</gene>
<accession>A0A812F587</accession>
<sequence length="121" mass="14414">MTRRYLDRKTKEHYKRLMRSDDYPKHITEHGPKIPELDETLTPKRIIYLKDVSAEPCSLSEILEEKISELNKTAEETSRYIKQVNNHLDQQKIRIDELKKFQKIFEKQIASLDANQEAQQS</sequence>
<dbReference type="RefSeq" id="WP_205100015.1">
    <property type="nucleotide sequence ID" value="NZ_CAJNAQ010000005.1"/>
</dbReference>
<proteinExistence type="predicted"/>
<dbReference type="AlphaFoldDB" id="A0A812F587"/>
<organism evidence="1 2">
    <name type="scientific">Candidatus Nitrosotenuis uzonensis</name>
    <dbReference type="NCBI Taxonomy" id="1407055"/>
    <lineage>
        <taxon>Archaea</taxon>
        <taxon>Nitrososphaerota</taxon>
        <taxon>Candidatus Nitrosotenuis</taxon>
    </lineage>
</organism>
<reference evidence="1" key="1">
    <citation type="submission" date="2021-02" db="EMBL/GenBank/DDBJ databases">
        <authorList>
            <person name="Han P."/>
        </authorList>
    </citation>
    <scope>NUCLEOTIDE SEQUENCE</scope>
    <source>
        <strain evidence="1">Candidatus Nitrosotenuis uzonensis 5A</strain>
    </source>
</reference>
<protein>
    <submittedName>
        <fullName evidence="1">Uncharacterized protein</fullName>
    </submittedName>
</protein>
<evidence type="ECO:0000313" key="1">
    <source>
        <dbReference type="EMBL" id="CAE6498711.1"/>
    </source>
</evidence>
<comment type="caution">
    <text evidence="1">The sequence shown here is derived from an EMBL/GenBank/DDBJ whole genome shotgun (WGS) entry which is preliminary data.</text>
</comment>
<dbReference type="EMBL" id="CAJNAQ010000005">
    <property type="protein sequence ID" value="CAE6498711.1"/>
    <property type="molecule type" value="Genomic_DNA"/>
</dbReference>